<keyword evidence="1" id="KW-0472">Membrane</keyword>
<gene>
    <name evidence="2" type="ordered locus">NSE_0573</name>
</gene>
<dbReference type="AlphaFoldDB" id="Q2GDJ2"/>
<dbReference type="Proteomes" id="UP000001942">
    <property type="component" value="Chromosome"/>
</dbReference>
<keyword evidence="1" id="KW-1133">Transmembrane helix</keyword>
<reference evidence="2 3" key="1">
    <citation type="journal article" date="2006" name="PLoS Genet.">
        <title>Comparative genomics of emerging human ehrlichiosis agents.</title>
        <authorList>
            <person name="Dunning Hotopp J.C."/>
            <person name="Lin M."/>
            <person name="Madupu R."/>
            <person name="Crabtree J."/>
            <person name="Angiuoli S.V."/>
            <person name="Eisen J.A."/>
            <person name="Seshadri R."/>
            <person name="Ren Q."/>
            <person name="Wu M."/>
            <person name="Utterback T.R."/>
            <person name="Smith S."/>
            <person name="Lewis M."/>
            <person name="Khouri H."/>
            <person name="Zhang C."/>
            <person name="Niu H."/>
            <person name="Lin Q."/>
            <person name="Ohashi N."/>
            <person name="Zhi N."/>
            <person name="Nelson W."/>
            <person name="Brinkac L.M."/>
            <person name="Dodson R.J."/>
            <person name="Rosovitz M.J."/>
            <person name="Sundaram J."/>
            <person name="Daugherty S.C."/>
            <person name="Davidsen T."/>
            <person name="Durkin A.S."/>
            <person name="Gwinn M."/>
            <person name="Haft D.H."/>
            <person name="Selengut J.D."/>
            <person name="Sullivan S.A."/>
            <person name="Zafar N."/>
            <person name="Zhou L."/>
            <person name="Benahmed F."/>
            <person name="Forberger H."/>
            <person name="Halpin R."/>
            <person name="Mulligan S."/>
            <person name="Robinson J."/>
            <person name="White O."/>
            <person name="Rikihisa Y."/>
            <person name="Tettelin H."/>
        </authorList>
    </citation>
    <scope>NUCLEOTIDE SEQUENCE [LARGE SCALE GENOMIC DNA]</scope>
    <source>
        <strain evidence="3">ATCC VR-367 / Miyayama</strain>
    </source>
</reference>
<dbReference type="EMBL" id="CP000237">
    <property type="protein sequence ID" value="ABD46472.1"/>
    <property type="molecule type" value="Genomic_DNA"/>
</dbReference>
<feature type="transmembrane region" description="Helical" evidence="1">
    <location>
        <begin position="251"/>
        <end position="273"/>
    </location>
</feature>
<dbReference type="KEGG" id="nse:NSE_0573"/>
<name>Q2GDJ2_EHRS3</name>
<dbReference type="HOGENOM" id="CLU_841527_0_0_5"/>
<evidence type="ECO:0000313" key="3">
    <source>
        <dbReference type="Proteomes" id="UP000001942"/>
    </source>
</evidence>
<accession>Q2GDJ2</accession>
<organism evidence="2 3">
    <name type="scientific">Ehrlichia sennetsu (strain ATCC VR-367 / Miyayama)</name>
    <name type="common">Neorickettsia sennetsu</name>
    <dbReference type="NCBI Taxonomy" id="222891"/>
    <lineage>
        <taxon>Bacteria</taxon>
        <taxon>Pseudomonadati</taxon>
        <taxon>Pseudomonadota</taxon>
        <taxon>Alphaproteobacteria</taxon>
        <taxon>Rickettsiales</taxon>
        <taxon>Anaplasmataceae</taxon>
        <taxon>Ehrlichia</taxon>
    </lineage>
</organism>
<feature type="transmembrane region" description="Helical" evidence="1">
    <location>
        <begin position="107"/>
        <end position="127"/>
    </location>
</feature>
<feature type="transmembrane region" description="Helical" evidence="1">
    <location>
        <begin position="207"/>
        <end position="230"/>
    </location>
</feature>
<keyword evidence="1" id="KW-0812">Transmembrane</keyword>
<keyword evidence="3" id="KW-1185">Reference proteome</keyword>
<evidence type="ECO:0000313" key="2">
    <source>
        <dbReference type="EMBL" id="ABD46472.1"/>
    </source>
</evidence>
<protein>
    <submittedName>
        <fullName evidence="2">Membrane protein</fullName>
    </submittedName>
</protein>
<evidence type="ECO:0000256" key="1">
    <source>
        <dbReference type="SAM" id="Phobius"/>
    </source>
</evidence>
<feature type="transmembrane region" description="Helical" evidence="1">
    <location>
        <begin position="169"/>
        <end position="187"/>
    </location>
</feature>
<sequence>MIIRPRRPLFHVPSVFWLVDLPSFRRRILMFGDNGKKKRGYKLLRDANSGELLTQYVKVKKTEAIVAVTAVVQSTASLVFISFVSILNQRGLFRSELKSKVWAFVEFAALLLVSTSLVLSAVSLAYISRKKARLRKLLENSDTKISDAEPLCAVEHCAESTSPIVNGSFVLEVLATSVLLVNQVLVVVDIFCPYGFQELHKSWGMPFSTPCLVDLVALAILLAASVLRVIAADEKRRKDLTTGSKKPQCKVGVFSYITLPLLSLCVGICSTVGKVLQGMESNAVIEIGKDSHGTFPLGFTIKAVCVALVICLGVYKAVSAVSEYIEVKTRFEMESGHVKHAIEKSDQAETLGVQSILD</sequence>
<proteinExistence type="predicted"/>
<feature type="transmembrane region" description="Helical" evidence="1">
    <location>
        <begin position="64"/>
        <end position="87"/>
    </location>
</feature>
<feature type="transmembrane region" description="Helical" evidence="1">
    <location>
        <begin position="293"/>
        <end position="315"/>
    </location>
</feature>